<dbReference type="EMBL" id="QWLL01000035">
    <property type="protein sequence ID" value="RII76595.1"/>
    <property type="molecule type" value="Genomic_DNA"/>
</dbReference>
<name>A0A399M5J3_9PSED</name>
<dbReference type="Proteomes" id="UP000265875">
    <property type="component" value="Unassembled WGS sequence"/>
</dbReference>
<comment type="caution">
    <text evidence="1">The sequence shown here is derived from an EMBL/GenBank/DDBJ whole genome shotgun (WGS) entry which is preliminary data.</text>
</comment>
<organism evidence="1 2">
    <name type="scientific">Pseudomonas monteilii</name>
    <dbReference type="NCBI Taxonomy" id="76759"/>
    <lineage>
        <taxon>Bacteria</taxon>
        <taxon>Pseudomonadati</taxon>
        <taxon>Pseudomonadota</taxon>
        <taxon>Gammaproteobacteria</taxon>
        <taxon>Pseudomonadales</taxon>
        <taxon>Pseudomonadaceae</taxon>
        <taxon>Pseudomonas</taxon>
    </lineage>
</organism>
<evidence type="ECO:0000313" key="1">
    <source>
        <dbReference type="EMBL" id="RII76595.1"/>
    </source>
</evidence>
<gene>
    <name evidence="1" type="ORF">D0894_15630</name>
</gene>
<proteinExistence type="predicted"/>
<sequence>MLKSLKSRNWVPWRQPPLSEVEQEVTASIKALQTLEVHEGRVSISPSEVVGQPGYLEARRQAAALVRRHSGLTNHQRFESWSDVDSVGMEAYMAYVRSSLLRQRAEGIPLGQALQRMTDVSGS</sequence>
<reference evidence="1 2" key="1">
    <citation type="submission" date="2018-08" db="EMBL/GenBank/DDBJ databases">
        <title>Draft genome sequence of the cyanotroph, Pseudomonas monteilii BCN3.</title>
        <authorList>
            <person name="Jones L.B."/>
            <person name="Kunz D.A."/>
        </authorList>
    </citation>
    <scope>NUCLEOTIDE SEQUENCE [LARGE SCALE GENOMIC DNA]</scope>
    <source>
        <strain evidence="1 2">BCN3</strain>
    </source>
</reference>
<dbReference type="AlphaFoldDB" id="A0A399M5J3"/>
<accession>A0A399M5J3</accession>
<protein>
    <submittedName>
        <fullName evidence="1">Uncharacterized protein</fullName>
    </submittedName>
</protein>
<evidence type="ECO:0000313" key="2">
    <source>
        <dbReference type="Proteomes" id="UP000265875"/>
    </source>
</evidence>